<feature type="compositionally biased region" description="Gly residues" evidence="1">
    <location>
        <begin position="32"/>
        <end position="54"/>
    </location>
</feature>
<reference evidence="2 3" key="1">
    <citation type="journal article" date="2012" name="Genome Biol.">
        <title>Genome and low-iron response of an oceanic diatom adapted to chronic iron limitation.</title>
        <authorList>
            <person name="Lommer M."/>
            <person name="Specht M."/>
            <person name="Roy A.S."/>
            <person name="Kraemer L."/>
            <person name="Andreson R."/>
            <person name="Gutowska M.A."/>
            <person name="Wolf J."/>
            <person name="Bergner S.V."/>
            <person name="Schilhabel M.B."/>
            <person name="Klostermeier U.C."/>
            <person name="Beiko R.G."/>
            <person name="Rosenstiel P."/>
            <person name="Hippler M."/>
            <person name="Laroche J."/>
        </authorList>
    </citation>
    <scope>NUCLEOTIDE SEQUENCE [LARGE SCALE GENOMIC DNA]</scope>
    <source>
        <strain evidence="2 3">CCMP1005</strain>
    </source>
</reference>
<dbReference type="AlphaFoldDB" id="K0RFK5"/>
<accession>K0RFK5</accession>
<gene>
    <name evidence="2" type="ORF">THAOC_36019</name>
</gene>
<dbReference type="EMBL" id="AGNL01048569">
    <property type="protein sequence ID" value="EJK45367.1"/>
    <property type="molecule type" value="Genomic_DNA"/>
</dbReference>
<evidence type="ECO:0000256" key="1">
    <source>
        <dbReference type="SAM" id="MobiDB-lite"/>
    </source>
</evidence>
<protein>
    <submittedName>
        <fullName evidence="2">Uncharacterized protein</fullName>
    </submittedName>
</protein>
<dbReference type="Proteomes" id="UP000266841">
    <property type="component" value="Unassembled WGS sequence"/>
</dbReference>
<proteinExistence type="predicted"/>
<name>K0RFK5_THAOC</name>
<feature type="non-terminal residue" evidence="2">
    <location>
        <position position="1"/>
    </location>
</feature>
<evidence type="ECO:0000313" key="3">
    <source>
        <dbReference type="Proteomes" id="UP000266841"/>
    </source>
</evidence>
<sequence length="122" mass="12302">PRRRDARGVHGARVGGGRAGGDEGGGRAERTVGGGGGVAPGVGRGGGGPVSRGGGADDDGDGAPQRRPRPSRDGFPFKFGSRLNSMRDCVRRQAKVRGLDCVDFKSGRASGASQLCAEDVKG</sequence>
<evidence type="ECO:0000313" key="2">
    <source>
        <dbReference type="EMBL" id="EJK45367.1"/>
    </source>
</evidence>
<keyword evidence="3" id="KW-1185">Reference proteome</keyword>
<feature type="compositionally biased region" description="Basic and acidic residues" evidence="1">
    <location>
        <begin position="20"/>
        <end position="30"/>
    </location>
</feature>
<comment type="caution">
    <text evidence="2">The sequence shown here is derived from an EMBL/GenBank/DDBJ whole genome shotgun (WGS) entry which is preliminary data.</text>
</comment>
<organism evidence="2 3">
    <name type="scientific">Thalassiosira oceanica</name>
    <name type="common">Marine diatom</name>
    <dbReference type="NCBI Taxonomy" id="159749"/>
    <lineage>
        <taxon>Eukaryota</taxon>
        <taxon>Sar</taxon>
        <taxon>Stramenopiles</taxon>
        <taxon>Ochrophyta</taxon>
        <taxon>Bacillariophyta</taxon>
        <taxon>Coscinodiscophyceae</taxon>
        <taxon>Thalassiosirophycidae</taxon>
        <taxon>Thalassiosirales</taxon>
        <taxon>Thalassiosiraceae</taxon>
        <taxon>Thalassiosira</taxon>
    </lineage>
</organism>
<feature type="region of interest" description="Disordered" evidence="1">
    <location>
        <begin position="1"/>
        <end position="79"/>
    </location>
</feature>